<keyword evidence="5" id="KW-1185">Reference proteome</keyword>
<dbReference type="AlphaFoldDB" id="A0A8H5ZRW2"/>
<keyword evidence="2" id="KW-0288">FMN</keyword>
<dbReference type="Pfam" id="PF03060">
    <property type="entry name" value="NMO"/>
    <property type="match status" value="1"/>
</dbReference>
<dbReference type="CDD" id="cd04730">
    <property type="entry name" value="NPD_like"/>
    <property type="match status" value="1"/>
</dbReference>
<evidence type="ECO:0000256" key="1">
    <source>
        <dbReference type="ARBA" id="ARBA00022630"/>
    </source>
</evidence>
<comment type="caution">
    <text evidence="4">The sequence shown here is derived from an EMBL/GenBank/DDBJ whole genome shotgun (WGS) entry which is preliminary data.</text>
</comment>
<dbReference type="EMBL" id="SPNV01000397">
    <property type="protein sequence ID" value="KAF5855698.1"/>
    <property type="molecule type" value="Genomic_DNA"/>
</dbReference>
<dbReference type="SUPFAM" id="SSF51412">
    <property type="entry name" value="Inosine monophosphate dehydrogenase (IMPDH)"/>
    <property type="match status" value="1"/>
</dbReference>
<accession>A0A8H5ZRW2</accession>
<dbReference type="PANTHER" id="PTHR32332">
    <property type="entry name" value="2-NITROPROPANE DIOXYGENASE"/>
    <property type="match status" value="1"/>
</dbReference>
<dbReference type="Gene3D" id="3.20.20.70">
    <property type="entry name" value="Aldolase class I"/>
    <property type="match status" value="1"/>
</dbReference>
<evidence type="ECO:0000256" key="2">
    <source>
        <dbReference type="ARBA" id="ARBA00022643"/>
    </source>
</evidence>
<gene>
    <name evidence="4" type="ORF">ETB97_008595</name>
</gene>
<dbReference type="Proteomes" id="UP000541154">
    <property type="component" value="Unassembled WGS sequence"/>
</dbReference>
<protein>
    <recommendedName>
        <fullName evidence="6">Nitronate monooxygenase domain-containing protein</fullName>
    </recommendedName>
</protein>
<keyword evidence="1" id="KW-0285">Flavoprotein</keyword>
<sequence>MHWVGYAELAAAVSNAGGLGMITALTQPSPTELGKEIRKCRTPTKKPFDVNITLLPTLVPPDYGAYVQTIIDEEVKVVETAGNNPIKVTKQLKQANIVVHHPPSRPISCQTRARQELRVPLIASAGFCVFVRRRGSPVVNWIFEQKDGTVRPSEGLCRTRFIIKVMKSMRNGKIPIPITDDEEVKSR</sequence>
<dbReference type="InterPro" id="IPR004136">
    <property type="entry name" value="NMO"/>
</dbReference>
<name>A0A8H5ZRW2_PETAA</name>
<keyword evidence="3" id="KW-0560">Oxidoreductase</keyword>
<reference evidence="4 5" key="1">
    <citation type="submission" date="2019-04" db="EMBL/GenBank/DDBJ databases">
        <title>Aspergillus burnettii sp. nov., novel species from soil in southeast Queensland.</title>
        <authorList>
            <person name="Gilchrist C.L.M."/>
            <person name="Pitt J.I."/>
            <person name="Lange L."/>
            <person name="Lacey H.J."/>
            <person name="Vuong D."/>
            <person name="Midgley D.J."/>
            <person name="Greenfield P."/>
            <person name="Bradbury M."/>
            <person name="Lacey E."/>
            <person name="Busk P.K."/>
            <person name="Pilgaard B."/>
            <person name="Chooi Y.H."/>
            <person name="Piggott A.M."/>
        </authorList>
    </citation>
    <scope>NUCLEOTIDE SEQUENCE [LARGE SCALE GENOMIC DNA]</scope>
    <source>
        <strain evidence="4 5">FRR 5400</strain>
    </source>
</reference>
<evidence type="ECO:0000313" key="4">
    <source>
        <dbReference type="EMBL" id="KAF5855698.1"/>
    </source>
</evidence>
<proteinExistence type="predicted"/>
<dbReference type="InterPro" id="IPR013785">
    <property type="entry name" value="Aldolase_TIM"/>
</dbReference>
<dbReference type="GO" id="GO:0018580">
    <property type="term" value="F:nitronate monooxygenase activity"/>
    <property type="evidence" value="ECO:0007669"/>
    <property type="project" value="InterPro"/>
</dbReference>
<dbReference type="PANTHER" id="PTHR32332:SF28">
    <property type="entry name" value="DIOXYGENASE FAMILY OXIDOREDUCTASE, PUTATIVE (AFU_ORTHOLOGUE AFUA_5G09600)-RELATED"/>
    <property type="match status" value="1"/>
</dbReference>
<evidence type="ECO:0008006" key="6">
    <source>
        <dbReference type="Google" id="ProtNLM"/>
    </source>
</evidence>
<organism evidence="4 5">
    <name type="scientific">Petromyces alliaceus</name>
    <name type="common">Aspergillus alliaceus</name>
    <dbReference type="NCBI Taxonomy" id="209559"/>
    <lineage>
        <taxon>Eukaryota</taxon>
        <taxon>Fungi</taxon>
        <taxon>Dikarya</taxon>
        <taxon>Ascomycota</taxon>
        <taxon>Pezizomycotina</taxon>
        <taxon>Eurotiomycetes</taxon>
        <taxon>Eurotiomycetidae</taxon>
        <taxon>Eurotiales</taxon>
        <taxon>Aspergillaceae</taxon>
        <taxon>Aspergillus</taxon>
        <taxon>Aspergillus subgen. Circumdati</taxon>
    </lineage>
</organism>
<evidence type="ECO:0000313" key="5">
    <source>
        <dbReference type="Proteomes" id="UP000541154"/>
    </source>
</evidence>
<evidence type="ECO:0000256" key="3">
    <source>
        <dbReference type="ARBA" id="ARBA00023002"/>
    </source>
</evidence>